<dbReference type="OrthoDB" id="365077at2759"/>
<dbReference type="KEGG" id="smo:SELMODRAFT_168470"/>
<dbReference type="SMART" id="SM00516">
    <property type="entry name" value="SEC14"/>
    <property type="match status" value="1"/>
</dbReference>
<reference evidence="2 3" key="1">
    <citation type="journal article" date="2011" name="Science">
        <title>The Selaginella genome identifies genetic changes associated with the evolution of vascular plants.</title>
        <authorList>
            <person name="Banks J.A."/>
            <person name="Nishiyama T."/>
            <person name="Hasebe M."/>
            <person name="Bowman J.L."/>
            <person name="Gribskov M."/>
            <person name="dePamphilis C."/>
            <person name="Albert V.A."/>
            <person name="Aono N."/>
            <person name="Aoyama T."/>
            <person name="Ambrose B.A."/>
            <person name="Ashton N.W."/>
            <person name="Axtell M.J."/>
            <person name="Barker E."/>
            <person name="Barker M.S."/>
            <person name="Bennetzen J.L."/>
            <person name="Bonawitz N.D."/>
            <person name="Chapple C."/>
            <person name="Cheng C."/>
            <person name="Correa L.G."/>
            <person name="Dacre M."/>
            <person name="DeBarry J."/>
            <person name="Dreyer I."/>
            <person name="Elias M."/>
            <person name="Engstrom E.M."/>
            <person name="Estelle M."/>
            <person name="Feng L."/>
            <person name="Finet C."/>
            <person name="Floyd S.K."/>
            <person name="Frommer W.B."/>
            <person name="Fujita T."/>
            <person name="Gramzow L."/>
            <person name="Gutensohn M."/>
            <person name="Harholt J."/>
            <person name="Hattori M."/>
            <person name="Heyl A."/>
            <person name="Hirai T."/>
            <person name="Hiwatashi Y."/>
            <person name="Ishikawa M."/>
            <person name="Iwata M."/>
            <person name="Karol K.G."/>
            <person name="Koehler B."/>
            <person name="Kolukisaoglu U."/>
            <person name="Kubo M."/>
            <person name="Kurata T."/>
            <person name="Lalonde S."/>
            <person name="Li K."/>
            <person name="Li Y."/>
            <person name="Litt A."/>
            <person name="Lyons E."/>
            <person name="Manning G."/>
            <person name="Maruyama T."/>
            <person name="Michael T.P."/>
            <person name="Mikami K."/>
            <person name="Miyazaki S."/>
            <person name="Morinaga S."/>
            <person name="Murata T."/>
            <person name="Mueller-Roeber B."/>
            <person name="Nelson D.R."/>
            <person name="Obara M."/>
            <person name="Oguri Y."/>
            <person name="Olmstead R.G."/>
            <person name="Onodera N."/>
            <person name="Petersen B.L."/>
            <person name="Pils B."/>
            <person name="Prigge M."/>
            <person name="Rensing S.A."/>
            <person name="Riano-Pachon D.M."/>
            <person name="Roberts A.W."/>
            <person name="Sato Y."/>
            <person name="Scheller H.V."/>
            <person name="Schulz B."/>
            <person name="Schulz C."/>
            <person name="Shakirov E.V."/>
            <person name="Shibagaki N."/>
            <person name="Shinohara N."/>
            <person name="Shippen D.E."/>
            <person name="Soerensen I."/>
            <person name="Sotooka R."/>
            <person name="Sugimoto N."/>
            <person name="Sugita M."/>
            <person name="Sumikawa N."/>
            <person name="Tanurdzic M."/>
            <person name="Theissen G."/>
            <person name="Ulvskov P."/>
            <person name="Wakazuki S."/>
            <person name="Weng J.K."/>
            <person name="Willats W.W."/>
            <person name="Wipf D."/>
            <person name="Wolf P.G."/>
            <person name="Yang L."/>
            <person name="Zimmer A.D."/>
            <person name="Zhu Q."/>
            <person name="Mitros T."/>
            <person name="Hellsten U."/>
            <person name="Loque D."/>
            <person name="Otillar R."/>
            <person name="Salamov A."/>
            <person name="Schmutz J."/>
            <person name="Shapiro H."/>
            <person name="Lindquist E."/>
            <person name="Lucas S."/>
            <person name="Rokhsar D."/>
            <person name="Grigoriev I.V."/>
        </authorList>
    </citation>
    <scope>NUCLEOTIDE SEQUENCE [LARGE SCALE GENOMIC DNA]</scope>
</reference>
<dbReference type="OMA" id="EGPYCIV"/>
<dbReference type="InParanoid" id="D8R540"/>
<evidence type="ECO:0000259" key="1">
    <source>
        <dbReference type="SMART" id="SM00516"/>
    </source>
</evidence>
<dbReference type="STRING" id="88036.D8R540"/>
<dbReference type="AlphaFoldDB" id="D8R540"/>
<dbReference type="SUPFAM" id="SSF52087">
    <property type="entry name" value="CRAL/TRIO domain"/>
    <property type="match status" value="1"/>
</dbReference>
<dbReference type="EMBL" id="GL377572">
    <property type="protein sequence ID" value="EFJ32777.1"/>
    <property type="molecule type" value="Genomic_DNA"/>
</dbReference>
<dbReference type="PANTHER" id="PTHR48411:SF1">
    <property type="entry name" value="OS01G0948300 PROTEIN"/>
    <property type="match status" value="1"/>
</dbReference>
<dbReference type="InterPro" id="IPR036865">
    <property type="entry name" value="CRAL-TRIO_dom_sf"/>
</dbReference>
<gene>
    <name evidence="2" type="ORF">SELMODRAFT_168470</name>
</gene>
<organism evidence="3">
    <name type="scientific">Selaginella moellendorffii</name>
    <name type="common">Spikemoss</name>
    <dbReference type="NCBI Taxonomy" id="88036"/>
    <lineage>
        <taxon>Eukaryota</taxon>
        <taxon>Viridiplantae</taxon>
        <taxon>Streptophyta</taxon>
        <taxon>Embryophyta</taxon>
        <taxon>Tracheophyta</taxon>
        <taxon>Lycopodiopsida</taxon>
        <taxon>Selaginellales</taxon>
        <taxon>Selaginellaceae</taxon>
        <taxon>Selaginella</taxon>
    </lineage>
</organism>
<protein>
    <recommendedName>
        <fullName evidence="1">CRAL-TRIO domain-containing protein</fullName>
    </recommendedName>
</protein>
<dbReference type="Proteomes" id="UP000001514">
    <property type="component" value="Unassembled WGS sequence"/>
</dbReference>
<dbReference type="Gramene" id="EFJ32777">
    <property type="protein sequence ID" value="EFJ32777"/>
    <property type="gene ID" value="SELMODRAFT_168470"/>
</dbReference>
<proteinExistence type="predicted"/>
<keyword evidence="3" id="KW-1185">Reference proteome</keyword>
<feature type="domain" description="CRAL-TRIO" evidence="1">
    <location>
        <begin position="41"/>
        <end position="189"/>
    </location>
</feature>
<dbReference type="Gene3D" id="3.40.525.10">
    <property type="entry name" value="CRAL-TRIO lipid binding domain"/>
    <property type="match status" value="1"/>
</dbReference>
<dbReference type="HOGENOM" id="CLU_087426_0_0_1"/>
<evidence type="ECO:0000313" key="3">
    <source>
        <dbReference type="Proteomes" id="UP000001514"/>
    </source>
</evidence>
<sequence length="227" mass="25647">MGWGLAGDVVVLTDEQEIREQEEDGGEIQAVESDASGAFDDLEALQLIRVQGRDKQGRRIVRVVGKFLHAAIIDAQRLQRFVVLKLARFELESFVIVYFHTCVQSGENSPGVKALHQIHAALPAAVRQKLEIVYFVHPGIRSRLILATLGRIFLSDGLYWKLHYVSRVEFLRDYIKDDQLEVPEFVEEHDGELENNPLVDYGICVDPLHAELKAHDTRFPSTSGAFL</sequence>
<dbReference type="InterPro" id="IPR001251">
    <property type="entry name" value="CRAL-TRIO_dom"/>
</dbReference>
<dbReference type="CDD" id="cd00170">
    <property type="entry name" value="SEC14"/>
    <property type="match status" value="1"/>
</dbReference>
<dbReference type="eggNOG" id="KOG2633">
    <property type="taxonomic scope" value="Eukaryota"/>
</dbReference>
<dbReference type="FunCoup" id="D8R540">
    <property type="interactions" value="599"/>
</dbReference>
<accession>D8R540</accession>
<evidence type="ECO:0000313" key="2">
    <source>
        <dbReference type="EMBL" id="EFJ32777.1"/>
    </source>
</evidence>
<dbReference type="Pfam" id="PF13716">
    <property type="entry name" value="CRAL_TRIO_2"/>
    <property type="match status" value="1"/>
</dbReference>
<name>D8R540_SELML</name>
<dbReference type="PANTHER" id="PTHR48411">
    <property type="entry name" value="OS01G0948300 PROTEIN"/>
    <property type="match status" value="1"/>
</dbReference>